<gene>
    <name evidence="1" type="ORF">IWW38_002321</name>
</gene>
<dbReference type="Proteomes" id="UP001139981">
    <property type="component" value="Unassembled WGS sequence"/>
</dbReference>
<proteinExistence type="predicted"/>
<sequence>MQCCGTHLANTAQMQVLKLAGIDRIRGGNIRLFFYVGSRVREYAETSIARDKQLASLLSCPPETQCEAVDRLVKQGKASLKALKSLRGLLAPLVAQDLQRQLVAQGENELQTVIYHCEDGDGPFASDVGSVLIKLMVGNNARWLAVVASGAMADGGPLVVVGSREADIGNAVEHLSLSLEACKGGMTHGAWRGKTASFKQLAKLNLSTLM</sequence>
<accession>A0ACC1M3T7</accession>
<protein>
    <submittedName>
        <fullName evidence="1">Uncharacterized protein</fullName>
    </submittedName>
</protein>
<evidence type="ECO:0000313" key="1">
    <source>
        <dbReference type="EMBL" id="KAJ2895378.1"/>
    </source>
</evidence>
<comment type="caution">
    <text evidence="1">The sequence shown here is derived from an EMBL/GenBank/DDBJ whole genome shotgun (WGS) entry which is preliminary data.</text>
</comment>
<keyword evidence="2" id="KW-1185">Reference proteome</keyword>
<organism evidence="1 2">
    <name type="scientific">Coemansia aciculifera</name>
    <dbReference type="NCBI Taxonomy" id="417176"/>
    <lineage>
        <taxon>Eukaryota</taxon>
        <taxon>Fungi</taxon>
        <taxon>Fungi incertae sedis</taxon>
        <taxon>Zoopagomycota</taxon>
        <taxon>Kickxellomycotina</taxon>
        <taxon>Kickxellomycetes</taxon>
        <taxon>Kickxellales</taxon>
        <taxon>Kickxellaceae</taxon>
        <taxon>Coemansia</taxon>
    </lineage>
</organism>
<name>A0ACC1M3T7_9FUNG</name>
<dbReference type="EMBL" id="JANBVB010000299">
    <property type="protein sequence ID" value="KAJ2895378.1"/>
    <property type="molecule type" value="Genomic_DNA"/>
</dbReference>
<evidence type="ECO:0000313" key="2">
    <source>
        <dbReference type="Proteomes" id="UP001139981"/>
    </source>
</evidence>
<reference evidence="1" key="1">
    <citation type="submission" date="2022-07" db="EMBL/GenBank/DDBJ databases">
        <title>Phylogenomic reconstructions and comparative analyses of Kickxellomycotina fungi.</title>
        <authorList>
            <person name="Reynolds N.K."/>
            <person name="Stajich J.E."/>
            <person name="Barry K."/>
            <person name="Grigoriev I.V."/>
            <person name="Crous P."/>
            <person name="Smith M.E."/>
        </authorList>
    </citation>
    <scope>NUCLEOTIDE SEQUENCE</scope>
    <source>
        <strain evidence="1">CBS 190363</strain>
    </source>
</reference>